<dbReference type="Gene3D" id="3.30.565.10">
    <property type="entry name" value="Histidine kinase-like ATPase, C-terminal domain"/>
    <property type="match status" value="1"/>
</dbReference>
<dbReference type="SMART" id="SM00065">
    <property type="entry name" value="GAF"/>
    <property type="match status" value="2"/>
</dbReference>
<dbReference type="Pfam" id="PF07730">
    <property type="entry name" value="HisKA_3"/>
    <property type="match status" value="1"/>
</dbReference>
<dbReference type="CDD" id="cd16917">
    <property type="entry name" value="HATPase_UhpB-NarQ-NarX-like"/>
    <property type="match status" value="1"/>
</dbReference>
<keyword evidence="3" id="KW-0902">Two-component regulatory system</keyword>
<organism evidence="7 8">
    <name type="scientific">Actinoallomurus oryzae</name>
    <dbReference type="NCBI Taxonomy" id="502180"/>
    <lineage>
        <taxon>Bacteria</taxon>
        <taxon>Bacillati</taxon>
        <taxon>Actinomycetota</taxon>
        <taxon>Actinomycetes</taxon>
        <taxon>Streptosporangiales</taxon>
        <taxon>Thermomonosporaceae</taxon>
        <taxon>Actinoallomurus</taxon>
    </lineage>
</organism>
<dbReference type="Pfam" id="PF13185">
    <property type="entry name" value="GAF_2"/>
    <property type="match status" value="2"/>
</dbReference>
<feature type="domain" description="GAF" evidence="5">
    <location>
        <begin position="85"/>
        <end position="232"/>
    </location>
</feature>
<name>A0ABP8Q553_9ACTN</name>
<dbReference type="Pfam" id="PF02518">
    <property type="entry name" value="HATPase_c"/>
    <property type="match status" value="1"/>
</dbReference>
<feature type="domain" description="GAF" evidence="5">
    <location>
        <begin position="253"/>
        <end position="399"/>
    </location>
</feature>
<dbReference type="InterPro" id="IPR003594">
    <property type="entry name" value="HATPase_dom"/>
</dbReference>
<proteinExistence type="predicted"/>
<comment type="caution">
    <text evidence="7">The sequence shown here is derived from an EMBL/GenBank/DDBJ whole genome shotgun (WGS) entry which is preliminary data.</text>
</comment>
<evidence type="ECO:0000256" key="3">
    <source>
        <dbReference type="ARBA" id="ARBA00023012"/>
    </source>
</evidence>
<dbReference type="InterPro" id="IPR011712">
    <property type="entry name" value="Sig_transdc_His_kin_sub3_dim/P"/>
</dbReference>
<dbReference type="Gene3D" id="1.20.5.1930">
    <property type="match status" value="1"/>
</dbReference>
<feature type="domain" description="Histidine kinase/HSP90-like ATPase" evidence="6">
    <location>
        <begin position="510"/>
        <end position="599"/>
    </location>
</feature>
<dbReference type="InterPro" id="IPR029016">
    <property type="entry name" value="GAF-like_dom_sf"/>
</dbReference>
<evidence type="ECO:0000313" key="8">
    <source>
        <dbReference type="Proteomes" id="UP001500503"/>
    </source>
</evidence>
<evidence type="ECO:0000256" key="1">
    <source>
        <dbReference type="ARBA" id="ARBA00022679"/>
    </source>
</evidence>
<dbReference type="SUPFAM" id="SSF55874">
    <property type="entry name" value="ATPase domain of HSP90 chaperone/DNA topoisomerase II/histidine kinase"/>
    <property type="match status" value="1"/>
</dbReference>
<dbReference type="SUPFAM" id="SSF55781">
    <property type="entry name" value="GAF domain-like"/>
    <property type="match status" value="2"/>
</dbReference>
<dbReference type="SMART" id="SM00387">
    <property type="entry name" value="HATPase_c"/>
    <property type="match status" value="1"/>
</dbReference>
<keyword evidence="1" id="KW-0808">Transferase</keyword>
<evidence type="ECO:0000259" key="5">
    <source>
        <dbReference type="SMART" id="SM00065"/>
    </source>
</evidence>
<dbReference type="Gene3D" id="3.30.450.40">
    <property type="match status" value="2"/>
</dbReference>
<keyword evidence="8" id="KW-1185">Reference proteome</keyword>
<dbReference type="GO" id="GO:0016301">
    <property type="term" value="F:kinase activity"/>
    <property type="evidence" value="ECO:0007669"/>
    <property type="project" value="UniProtKB-KW"/>
</dbReference>
<dbReference type="PANTHER" id="PTHR24421">
    <property type="entry name" value="NITRATE/NITRITE SENSOR PROTEIN NARX-RELATED"/>
    <property type="match status" value="1"/>
</dbReference>
<protein>
    <submittedName>
        <fullName evidence="7">Two-component system sensor histidine kinase</fullName>
    </submittedName>
</protein>
<dbReference type="EMBL" id="BAABHF010000022">
    <property type="protein sequence ID" value="GAA4497132.1"/>
    <property type="molecule type" value="Genomic_DNA"/>
</dbReference>
<keyword evidence="2 7" id="KW-0418">Kinase</keyword>
<sequence length="599" mass="64788">MGVVMASTVRRPERPGQWETRRERKAAPVSVPNRPDEDHARPVLPQLRLDDLLTELQSRLATVLTTRDRMHGLLEAIVSIGRDLELETVLRSIVEAATTLVDARYGALGVIGEDDGLVQFITVGVTQEQIDALDHWPHGLGILGLLIKQPQLIRLADLSEHPESSGFPANHPPMRRFLGVPIRVRDAVFGNLYLTDRTDGEEFDEDDESVVSALATAAGVAIENARLYQEARRRERWLEANAEVSTALLSGTDPDDVLHLVVRRARAICDADLATVALAHEAEEELAVKAVDGRYADELRGRRTPLDDTLAGRVYRTGTSLASPGADGEARPSGIATGVPLGPVLVVPLGAGTAARGVVSVANVPGRLPFAEPTRRLLETFAAQAAVALELAERRRDVERLVVFEDRDRIAKDLHDTVIQRLFAIAMTLMSAIKITKKPDVAVRVQRAVDDLDDTIRQIRSTIFALQASADDEPALRARLFGVIDGARESLGFAPAVRFDGPLDTIVDDTVGDHLVAVLREALSNAARHAHASTVDVTVAAGSDVLLRVADDGVGLTGDGRRSGLANLDDRARRLGGTFDVRSGDTGGTVLEWRVPLTT</sequence>
<evidence type="ECO:0000256" key="2">
    <source>
        <dbReference type="ARBA" id="ARBA00022777"/>
    </source>
</evidence>
<dbReference type="InterPro" id="IPR050482">
    <property type="entry name" value="Sensor_HK_TwoCompSys"/>
</dbReference>
<feature type="region of interest" description="Disordered" evidence="4">
    <location>
        <begin position="1"/>
        <end position="40"/>
    </location>
</feature>
<reference evidence="8" key="1">
    <citation type="journal article" date="2019" name="Int. J. Syst. Evol. Microbiol.">
        <title>The Global Catalogue of Microorganisms (GCM) 10K type strain sequencing project: providing services to taxonomists for standard genome sequencing and annotation.</title>
        <authorList>
            <consortium name="The Broad Institute Genomics Platform"/>
            <consortium name="The Broad Institute Genome Sequencing Center for Infectious Disease"/>
            <person name="Wu L."/>
            <person name="Ma J."/>
        </authorList>
    </citation>
    <scope>NUCLEOTIDE SEQUENCE [LARGE SCALE GENOMIC DNA]</scope>
    <source>
        <strain evidence="8">JCM 17933</strain>
    </source>
</reference>
<feature type="compositionally biased region" description="Basic and acidic residues" evidence="4">
    <location>
        <begin position="10"/>
        <end position="26"/>
    </location>
</feature>
<evidence type="ECO:0000313" key="7">
    <source>
        <dbReference type="EMBL" id="GAA4497132.1"/>
    </source>
</evidence>
<dbReference type="InterPro" id="IPR036890">
    <property type="entry name" value="HATPase_C_sf"/>
</dbReference>
<evidence type="ECO:0000256" key="4">
    <source>
        <dbReference type="SAM" id="MobiDB-lite"/>
    </source>
</evidence>
<dbReference type="Proteomes" id="UP001500503">
    <property type="component" value="Unassembled WGS sequence"/>
</dbReference>
<accession>A0ABP8Q553</accession>
<evidence type="ECO:0000259" key="6">
    <source>
        <dbReference type="SMART" id="SM00387"/>
    </source>
</evidence>
<dbReference type="InterPro" id="IPR003018">
    <property type="entry name" value="GAF"/>
</dbReference>
<gene>
    <name evidence="7" type="ORF">GCM10023191_040140</name>
</gene>
<dbReference type="PANTHER" id="PTHR24421:SF56">
    <property type="entry name" value="OXYGEN SENSOR HISTIDINE KINASE RESPONSE REGULATOR DOST"/>
    <property type="match status" value="1"/>
</dbReference>